<dbReference type="InterPro" id="IPR051125">
    <property type="entry name" value="ABC-4/HrtB_transporter"/>
</dbReference>
<evidence type="ECO:0000256" key="3">
    <source>
        <dbReference type="ARBA" id="ARBA00022692"/>
    </source>
</evidence>
<dbReference type="EMBL" id="JBIGHW010000005">
    <property type="protein sequence ID" value="MFG6441192.1"/>
    <property type="molecule type" value="Genomic_DNA"/>
</dbReference>
<evidence type="ECO:0000256" key="4">
    <source>
        <dbReference type="ARBA" id="ARBA00022989"/>
    </source>
</evidence>
<evidence type="ECO:0000313" key="9">
    <source>
        <dbReference type="EMBL" id="MFG6441192.1"/>
    </source>
</evidence>
<evidence type="ECO:0000256" key="2">
    <source>
        <dbReference type="ARBA" id="ARBA00022475"/>
    </source>
</evidence>
<keyword evidence="2" id="KW-1003">Cell membrane</keyword>
<reference evidence="9 10" key="1">
    <citation type="submission" date="2024-08" db="EMBL/GenBank/DDBJ databases">
        <authorList>
            <person name="Lu H."/>
        </authorList>
    </citation>
    <scope>NUCLEOTIDE SEQUENCE [LARGE SCALE GENOMIC DNA]</scope>
    <source>
        <strain evidence="9 10">LKC17W</strain>
    </source>
</reference>
<feature type="transmembrane region" description="Helical" evidence="6">
    <location>
        <begin position="271"/>
        <end position="295"/>
    </location>
</feature>
<keyword evidence="4 6" id="KW-1133">Transmembrane helix</keyword>
<comment type="subcellular location">
    <subcellularLocation>
        <location evidence="1">Cell membrane</location>
        <topology evidence="1">Multi-pass membrane protein</topology>
    </subcellularLocation>
</comment>
<dbReference type="RefSeq" id="WP_394397526.1">
    <property type="nucleotide sequence ID" value="NZ_JBIGHW010000005.1"/>
</dbReference>
<gene>
    <name evidence="9" type="ORF">ACG0Z3_10930</name>
</gene>
<keyword evidence="3 6" id="KW-0812">Transmembrane</keyword>
<evidence type="ECO:0000256" key="5">
    <source>
        <dbReference type="ARBA" id="ARBA00023136"/>
    </source>
</evidence>
<name>A0ABW7FIL0_9BURK</name>
<evidence type="ECO:0000259" key="7">
    <source>
        <dbReference type="Pfam" id="PF02687"/>
    </source>
</evidence>
<feature type="domain" description="ABC3 transporter permease C-terminal" evidence="7">
    <location>
        <begin position="275"/>
        <end position="391"/>
    </location>
</feature>
<evidence type="ECO:0000259" key="8">
    <source>
        <dbReference type="Pfam" id="PF12704"/>
    </source>
</evidence>
<accession>A0ABW7FIL0</accession>
<organism evidence="9 10">
    <name type="scientific">Pelomonas margarita</name>
    <dbReference type="NCBI Taxonomy" id="3299031"/>
    <lineage>
        <taxon>Bacteria</taxon>
        <taxon>Pseudomonadati</taxon>
        <taxon>Pseudomonadota</taxon>
        <taxon>Betaproteobacteria</taxon>
        <taxon>Burkholderiales</taxon>
        <taxon>Sphaerotilaceae</taxon>
        <taxon>Roseateles</taxon>
    </lineage>
</organism>
<sequence length="401" mass="42433">MMRLAWRYLWSSPLTTALNLLLLTLGLAAVTFVLRASAQVEAGLRRDLAGIDLVVGAKGSPMQIMLAGVFHLDAPTGNIPLATLDLLKRQPLVAEAVPLSLGDSFRGFRIVGTTHEYLGLYGAKIGQGTLWAQPMQAVLGAEVARASGFKPGDRFAGSHGLAGGDDHGEHQFEVVGVLADSGSVLDRLVLTDLASVWEVHGEHHADAHEGHDAHHEEDEAREITLALVRYRSPLGAAMLPRWVNAQEGLQSAAPALETARLMRLVGAGTEVLRGFGVVLLIAAGLSVWVALLHAVRARQGDLAMLRMLGAPARRIAALIALEALLLAGLAAVLGLAAGHGLVAGLEHLLAERQSLRLGQLGVSEAEWLVPLLAGGLALLAAAWPAWRAYRLDVTTLLQAPR</sequence>
<dbReference type="Pfam" id="PF12704">
    <property type="entry name" value="MacB_PCD"/>
    <property type="match status" value="1"/>
</dbReference>
<feature type="transmembrane region" description="Helical" evidence="6">
    <location>
        <begin position="367"/>
        <end position="386"/>
    </location>
</feature>
<feature type="transmembrane region" description="Helical" evidence="6">
    <location>
        <begin position="315"/>
        <end position="337"/>
    </location>
</feature>
<dbReference type="Pfam" id="PF02687">
    <property type="entry name" value="FtsX"/>
    <property type="match status" value="1"/>
</dbReference>
<dbReference type="InterPro" id="IPR025857">
    <property type="entry name" value="MacB_PCD"/>
</dbReference>
<dbReference type="PANTHER" id="PTHR43738:SF2">
    <property type="entry name" value="ABC TRANSPORTER PERMEASE"/>
    <property type="match status" value="1"/>
</dbReference>
<dbReference type="InterPro" id="IPR003838">
    <property type="entry name" value="ABC3_permease_C"/>
</dbReference>
<dbReference type="Proteomes" id="UP001606301">
    <property type="component" value="Unassembled WGS sequence"/>
</dbReference>
<evidence type="ECO:0000256" key="6">
    <source>
        <dbReference type="SAM" id="Phobius"/>
    </source>
</evidence>
<dbReference type="PANTHER" id="PTHR43738">
    <property type="entry name" value="ABC TRANSPORTER, MEMBRANE PROTEIN"/>
    <property type="match status" value="1"/>
</dbReference>
<comment type="caution">
    <text evidence="9">The sequence shown here is derived from an EMBL/GenBank/DDBJ whole genome shotgun (WGS) entry which is preliminary data.</text>
</comment>
<feature type="domain" description="MacB-like periplasmic core" evidence="8">
    <location>
        <begin position="16"/>
        <end position="196"/>
    </location>
</feature>
<protein>
    <submittedName>
        <fullName evidence="9">FtsX-like permease family protein</fullName>
    </submittedName>
</protein>
<evidence type="ECO:0000313" key="10">
    <source>
        <dbReference type="Proteomes" id="UP001606301"/>
    </source>
</evidence>
<keyword evidence="5 6" id="KW-0472">Membrane</keyword>
<keyword evidence="10" id="KW-1185">Reference proteome</keyword>
<proteinExistence type="predicted"/>
<evidence type="ECO:0000256" key="1">
    <source>
        <dbReference type="ARBA" id="ARBA00004651"/>
    </source>
</evidence>